<comment type="caution">
    <text evidence="2">The sequence shown here is derived from an EMBL/GenBank/DDBJ whole genome shotgun (WGS) entry which is preliminary data.</text>
</comment>
<dbReference type="Proteomes" id="UP001527882">
    <property type="component" value="Unassembled WGS sequence"/>
</dbReference>
<name>A0ABT4QD08_9BACL</name>
<keyword evidence="3" id="KW-1185">Reference proteome</keyword>
<protein>
    <submittedName>
        <fullName evidence="2">DUF5348 domain-containing protein</fullName>
    </submittedName>
</protein>
<proteinExistence type="predicted"/>
<dbReference type="RefSeq" id="WP_269883261.1">
    <property type="nucleotide sequence ID" value="NZ_JAQAGZ010000013.1"/>
</dbReference>
<sequence length="113" mass="13113">MKRTGLDGRILYDAQTGRWKIWDAYVQPAAVHCGESFEMKVGDDFLPCRIEMDSEWVVYFHNTRFHLHPDVSYWIRVRIDGVYLDLVSWTSPPSSQDNPGCFIYGKKTRAGIP</sequence>
<dbReference type="InterPro" id="IPR035255">
    <property type="entry name" value="DUF5348"/>
</dbReference>
<evidence type="ECO:0000313" key="2">
    <source>
        <dbReference type="EMBL" id="MCZ8514741.1"/>
    </source>
</evidence>
<evidence type="ECO:0000259" key="1">
    <source>
        <dbReference type="Pfam" id="PF17295"/>
    </source>
</evidence>
<organism evidence="2 3">
    <name type="scientific">Paenibacillus gyeongsangnamensis</name>
    <dbReference type="NCBI Taxonomy" id="3388067"/>
    <lineage>
        <taxon>Bacteria</taxon>
        <taxon>Bacillati</taxon>
        <taxon>Bacillota</taxon>
        <taxon>Bacilli</taxon>
        <taxon>Bacillales</taxon>
        <taxon>Paenibacillaceae</taxon>
        <taxon>Paenibacillus</taxon>
    </lineage>
</organism>
<reference evidence="2 3" key="1">
    <citation type="submission" date="2022-12" db="EMBL/GenBank/DDBJ databases">
        <title>Draft genome sequence of Paenibacillus sp. dW9.</title>
        <authorList>
            <person name="Choi E.-W."/>
            <person name="Kim D.-U."/>
        </authorList>
    </citation>
    <scope>NUCLEOTIDE SEQUENCE [LARGE SCALE GENOMIC DNA]</scope>
    <source>
        <strain evidence="3">dW9</strain>
    </source>
</reference>
<dbReference type="Gene3D" id="2.40.10.390">
    <property type="match status" value="1"/>
</dbReference>
<dbReference type="EMBL" id="JAQAGZ010000013">
    <property type="protein sequence ID" value="MCZ8514741.1"/>
    <property type="molecule type" value="Genomic_DNA"/>
</dbReference>
<evidence type="ECO:0000313" key="3">
    <source>
        <dbReference type="Proteomes" id="UP001527882"/>
    </source>
</evidence>
<dbReference type="Pfam" id="PF17295">
    <property type="entry name" value="DUF5348"/>
    <property type="match status" value="1"/>
</dbReference>
<feature type="domain" description="DUF5348" evidence="1">
    <location>
        <begin position="8"/>
        <end position="77"/>
    </location>
</feature>
<gene>
    <name evidence="2" type="ORF">O9H85_20395</name>
</gene>
<accession>A0ABT4QD08</accession>